<name>F9ZNV8_ACICS</name>
<dbReference type="Proteomes" id="UP000006135">
    <property type="component" value="Chromosome"/>
</dbReference>
<keyword evidence="1" id="KW-1133">Transmembrane helix</keyword>
<dbReference type="EMBL" id="CP002573">
    <property type="protein sequence ID" value="AEK57938.1"/>
    <property type="molecule type" value="Genomic_DNA"/>
</dbReference>
<gene>
    <name evidence="2" type="ordered locus">Atc_1289</name>
</gene>
<evidence type="ECO:0000313" key="2">
    <source>
        <dbReference type="EMBL" id="AEK57938.1"/>
    </source>
</evidence>
<feature type="transmembrane region" description="Helical" evidence="1">
    <location>
        <begin position="66"/>
        <end position="92"/>
    </location>
</feature>
<feature type="transmembrane region" description="Helical" evidence="1">
    <location>
        <begin position="155"/>
        <end position="174"/>
    </location>
</feature>
<accession>F9ZNV8</accession>
<feature type="transmembrane region" description="Helical" evidence="1">
    <location>
        <begin position="129"/>
        <end position="149"/>
    </location>
</feature>
<keyword evidence="1" id="KW-0812">Transmembrane</keyword>
<keyword evidence="1" id="KW-0472">Membrane</keyword>
<dbReference type="KEGG" id="acu:Atc_1289"/>
<dbReference type="AlphaFoldDB" id="F9ZNV8"/>
<evidence type="ECO:0000313" key="3">
    <source>
        <dbReference type="Proteomes" id="UP000006135"/>
    </source>
</evidence>
<sequence>MAAFQDTAASGPDIVIVDGASEDEINQYPENDGFSVYVGAKTKIKTLSATDRKDENNNSNKQCDDFLIGILLWALVDIMVLGFIYNLVVAILDPRESLKTFLCWIGISYLIYGILNHREKKVMGENTDTVLFASLAIFSIGLIFSPFINASYFDTYLLSLVIVSIGLSAWRIFFQSKREDGAGEDIALDHHKGDRNQHYEAHFPKNNHKEEHRADC</sequence>
<proteinExistence type="predicted"/>
<feature type="transmembrane region" description="Helical" evidence="1">
    <location>
        <begin position="98"/>
        <end position="117"/>
    </location>
</feature>
<organism evidence="2 3">
    <name type="scientific">Acidithiobacillus caldus (strain SM-1)</name>
    <dbReference type="NCBI Taxonomy" id="990288"/>
    <lineage>
        <taxon>Bacteria</taxon>
        <taxon>Pseudomonadati</taxon>
        <taxon>Pseudomonadota</taxon>
        <taxon>Acidithiobacillia</taxon>
        <taxon>Acidithiobacillales</taxon>
        <taxon>Acidithiobacillaceae</taxon>
        <taxon>Acidithiobacillus</taxon>
    </lineage>
</organism>
<dbReference type="HOGENOM" id="CLU_1275413_0_0_6"/>
<protein>
    <submittedName>
        <fullName evidence="2">Uncharacterized protein</fullName>
    </submittedName>
</protein>
<reference evidence="2 3" key="1">
    <citation type="journal article" date="2011" name="J. Genet. Genomics">
        <title>Unraveling the Acidithiobacillus caldus complete genome and its central metabolisms for carbon assimilation.</title>
        <authorList>
            <person name="You X.Y."/>
            <person name="Guo X."/>
            <person name="Zheng H.J."/>
            <person name="Zhang M.J."/>
            <person name="Liu L.J."/>
            <person name="Zhu Y.Q."/>
            <person name="Zhu B."/>
            <person name="Wang S.Y."/>
            <person name="Zhao G.P."/>
            <person name="Poetsch A."/>
            <person name="Jiang C.Y."/>
            <person name="Liu S.J."/>
        </authorList>
    </citation>
    <scope>NUCLEOTIDE SEQUENCE [LARGE SCALE GENOMIC DNA]</scope>
    <source>
        <strain evidence="2 3">SM-1</strain>
    </source>
</reference>
<keyword evidence="3" id="KW-1185">Reference proteome</keyword>
<evidence type="ECO:0000256" key="1">
    <source>
        <dbReference type="SAM" id="Phobius"/>
    </source>
</evidence>